<proteinExistence type="predicted"/>
<comment type="caution">
    <text evidence="2">The sequence shown here is derived from an EMBL/GenBank/DDBJ whole genome shotgun (WGS) entry which is preliminary data.</text>
</comment>
<name>A0AAW3MCY3_9BACL</name>
<sequence length="59" mass="6987">MIKKSIKYFLLSFMLLVIILNLLNGRMIENERLTLAVNIAIVLMALFFISLRFSKRKRK</sequence>
<dbReference type="EMBL" id="LDQV01000018">
    <property type="protein sequence ID" value="KTR27031.1"/>
    <property type="molecule type" value="Genomic_DNA"/>
</dbReference>
<keyword evidence="1" id="KW-1133">Transmembrane helix</keyword>
<keyword evidence="1" id="KW-0472">Membrane</keyword>
<keyword evidence="1" id="KW-0812">Transmembrane</keyword>
<evidence type="ECO:0000313" key="2">
    <source>
        <dbReference type="EMBL" id="KTR27031.1"/>
    </source>
</evidence>
<feature type="transmembrane region" description="Helical" evidence="1">
    <location>
        <begin position="35"/>
        <end position="53"/>
    </location>
</feature>
<organism evidence="2 3">
    <name type="scientific">Exiguobacterium indicum</name>
    <dbReference type="NCBI Taxonomy" id="296995"/>
    <lineage>
        <taxon>Bacteria</taxon>
        <taxon>Bacillati</taxon>
        <taxon>Bacillota</taxon>
        <taxon>Bacilli</taxon>
        <taxon>Bacillales</taxon>
        <taxon>Bacillales Family XII. Incertae Sedis</taxon>
        <taxon>Exiguobacterium</taxon>
    </lineage>
</organism>
<protein>
    <submittedName>
        <fullName evidence="2">Uncharacterized protein</fullName>
    </submittedName>
</protein>
<dbReference type="AlphaFoldDB" id="A0AAW3MCY3"/>
<evidence type="ECO:0000256" key="1">
    <source>
        <dbReference type="SAM" id="Phobius"/>
    </source>
</evidence>
<gene>
    <name evidence="2" type="ORF">RSA11_07020</name>
</gene>
<dbReference type="Proteomes" id="UP000072605">
    <property type="component" value="Unassembled WGS sequence"/>
</dbReference>
<reference evidence="2 3" key="1">
    <citation type="journal article" date="2016" name="Front. Microbiol.">
        <title>Genomic Resource of Rice Seed Associated Bacteria.</title>
        <authorList>
            <person name="Midha S."/>
            <person name="Bansal K."/>
            <person name="Sharma S."/>
            <person name="Kumar N."/>
            <person name="Patil P.P."/>
            <person name="Chaudhry V."/>
            <person name="Patil P.B."/>
        </authorList>
    </citation>
    <scope>NUCLEOTIDE SEQUENCE [LARGE SCALE GENOMIC DNA]</scope>
    <source>
        <strain evidence="2 3">RSA11</strain>
    </source>
</reference>
<accession>A0AAW3MCY3</accession>
<evidence type="ECO:0000313" key="3">
    <source>
        <dbReference type="Proteomes" id="UP000072605"/>
    </source>
</evidence>